<keyword evidence="3" id="KW-1185">Reference proteome</keyword>
<dbReference type="PROSITE" id="PS50181">
    <property type="entry name" value="FBOX"/>
    <property type="match status" value="1"/>
</dbReference>
<dbReference type="GO" id="GO:2000762">
    <property type="term" value="P:regulation of phenylpropanoid metabolic process"/>
    <property type="evidence" value="ECO:0007669"/>
    <property type="project" value="InterPro"/>
</dbReference>
<gene>
    <name evidence="2" type="ORF">IFM89_038112</name>
</gene>
<dbReference type="Gene3D" id="2.120.10.80">
    <property type="entry name" value="Kelch-type beta propeller"/>
    <property type="match status" value="1"/>
</dbReference>
<name>A0A835HQZ1_9MAGN</name>
<dbReference type="SMART" id="SM00256">
    <property type="entry name" value="FBOX"/>
    <property type="match status" value="1"/>
</dbReference>
<accession>A0A835HQZ1</accession>
<dbReference type="InterPro" id="IPR006652">
    <property type="entry name" value="Kelch_1"/>
</dbReference>
<comment type="caution">
    <text evidence="2">The sequence shown here is derived from an EMBL/GenBank/DDBJ whole genome shotgun (WGS) entry which is preliminary data.</text>
</comment>
<dbReference type="AlphaFoldDB" id="A0A835HQZ1"/>
<dbReference type="PANTHER" id="PTHR46407:SF4">
    <property type="entry name" value="F-BOX DOMAIN-CONTAINING PROTEIN"/>
    <property type="match status" value="1"/>
</dbReference>
<reference evidence="2 3" key="1">
    <citation type="submission" date="2020-10" db="EMBL/GenBank/DDBJ databases">
        <title>The Coptis chinensis genome and diversification of protoberbering-type alkaloids.</title>
        <authorList>
            <person name="Wang B."/>
            <person name="Shu S."/>
            <person name="Song C."/>
            <person name="Liu Y."/>
        </authorList>
    </citation>
    <scope>NUCLEOTIDE SEQUENCE [LARGE SCALE GENOMIC DNA]</scope>
    <source>
        <strain evidence="2">HL-2020</strain>
        <tissue evidence="2">Leaf</tissue>
    </source>
</reference>
<dbReference type="Pfam" id="PF00646">
    <property type="entry name" value="F-box"/>
    <property type="match status" value="1"/>
</dbReference>
<dbReference type="PANTHER" id="PTHR46407">
    <property type="entry name" value="OS02G0208700 PROTEIN"/>
    <property type="match status" value="1"/>
</dbReference>
<dbReference type="Proteomes" id="UP000631114">
    <property type="component" value="Unassembled WGS sequence"/>
</dbReference>
<proteinExistence type="predicted"/>
<dbReference type="SMART" id="SM00612">
    <property type="entry name" value="Kelch"/>
    <property type="match status" value="2"/>
</dbReference>
<feature type="domain" description="F-box" evidence="1">
    <location>
        <begin position="1"/>
        <end position="47"/>
    </location>
</feature>
<dbReference type="GO" id="GO:0080037">
    <property type="term" value="P:negative regulation of cytokinin-activated signaling pathway"/>
    <property type="evidence" value="ECO:0007669"/>
    <property type="project" value="InterPro"/>
</dbReference>
<dbReference type="OrthoDB" id="191037at2759"/>
<dbReference type="EMBL" id="JADFTS010000006">
    <property type="protein sequence ID" value="KAF9603854.1"/>
    <property type="molecule type" value="Genomic_DNA"/>
</dbReference>
<dbReference type="InterPro" id="IPR036047">
    <property type="entry name" value="F-box-like_dom_sf"/>
</dbReference>
<sequence>METIPGLPEEIGFECMTRFSYTTHQIASQVCRRWREILESNEFYKQRKQSGFTHKLACLVQSLPVQPDTKIQKPTAQLSYGITIYDPKNTSWARLDPIPKYPFGLPLFSQLTCVEGKLIVMGGWNPVSWDPVMDVFVYDFTTREWRQGKDMPSKRSFFASAALNGQVYIAGGHDENKNALKSAWSYNVINDAWTKLTQMNEERDECEGVVIGNEFCVVSGYGTEEQGKFRGSAEFYELETSQWRRVEGVWIEGKCPRWNVGVSKEHETLICLAELDSAVRVGVCGVEFGELTLVTGSAYQGASQEFYMIQMKEGEKCCLNKIEMQNEFCGFVQSGCCIEI</sequence>
<dbReference type="CDD" id="cd22152">
    <property type="entry name" value="F-box_AtAFR-like"/>
    <property type="match status" value="1"/>
</dbReference>
<dbReference type="SUPFAM" id="SSF81383">
    <property type="entry name" value="F-box domain"/>
    <property type="match status" value="1"/>
</dbReference>
<dbReference type="InterPro" id="IPR044595">
    <property type="entry name" value="KMD1-4"/>
</dbReference>
<organism evidence="2 3">
    <name type="scientific">Coptis chinensis</name>
    <dbReference type="NCBI Taxonomy" id="261450"/>
    <lineage>
        <taxon>Eukaryota</taxon>
        <taxon>Viridiplantae</taxon>
        <taxon>Streptophyta</taxon>
        <taxon>Embryophyta</taxon>
        <taxon>Tracheophyta</taxon>
        <taxon>Spermatophyta</taxon>
        <taxon>Magnoliopsida</taxon>
        <taxon>Ranunculales</taxon>
        <taxon>Ranunculaceae</taxon>
        <taxon>Coptidoideae</taxon>
        <taxon>Coptis</taxon>
    </lineage>
</organism>
<evidence type="ECO:0000313" key="2">
    <source>
        <dbReference type="EMBL" id="KAF9603854.1"/>
    </source>
</evidence>
<evidence type="ECO:0000313" key="3">
    <source>
        <dbReference type="Proteomes" id="UP000631114"/>
    </source>
</evidence>
<dbReference type="InterPro" id="IPR001810">
    <property type="entry name" value="F-box_dom"/>
</dbReference>
<dbReference type="SUPFAM" id="SSF117281">
    <property type="entry name" value="Kelch motif"/>
    <property type="match status" value="1"/>
</dbReference>
<evidence type="ECO:0000259" key="1">
    <source>
        <dbReference type="PROSITE" id="PS50181"/>
    </source>
</evidence>
<dbReference type="Pfam" id="PF24681">
    <property type="entry name" value="Kelch_KLHDC2_KLHL20_DRC7"/>
    <property type="match status" value="1"/>
</dbReference>
<dbReference type="InterPro" id="IPR015915">
    <property type="entry name" value="Kelch-typ_b-propeller"/>
</dbReference>
<protein>
    <recommendedName>
        <fullName evidence="1">F-box domain-containing protein</fullName>
    </recommendedName>
</protein>